<protein>
    <recommendedName>
        <fullName evidence="2">Zn(2)-C6 fungal-type domain-containing protein</fullName>
    </recommendedName>
</protein>
<dbReference type="PROSITE" id="PS50048">
    <property type="entry name" value="ZN2_CY6_FUNGAL_2"/>
    <property type="match status" value="1"/>
</dbReference>
<dbReference type="Pfam" id="PF00172">
    <property type="entry name" value="Zn_clus"/>
    <property type="match status" value="1"/>
</dbReference>
<name>G0VBP4_NAUCA</name>
<dbReference type="GO" id="GO:0071456">
    <property type="term" value="P:cellular response to hypoxia"/>
    <property type="evidence" value="ECO:0007669"/>
    <property type="project" value="EnsemblFungi"/>
</dbReference>
<dbReference type="GO" id="GO:1900436">
    <property type="term" value="P:positive regulation of filamentous growth of a population of unicellular organisms in response to starvation"/>
    <property type="evidence" value="ECO:0007669"/>
    <property type="project" value="EnsemblFungi"/>
</dbReference>
<dbReference type="Proteomes" id="UP000001640">
    <property type="component" value="Chromosome 2"/>
</dbReference>
<dbReference type="GO" id="GO:0070452">
    <property type="term" value="P:positive regulation of ergosterol biosynthetic process"/>
    <property type="evidence" value="ECO:0007669"/>
    <property type="project" value="EnsemblFungi"/>
</dbReference>
<organism evidence="3 4">
    <name type="scientific">Naumovozyma castellii</name>
    <name type="common">Yeast</name>
    <name type="synonym">Saccharomyces castellii</name>
    <dbReference type="NCBI Taxonomy" id="27288"/>
    <lineage>
        <taxon>Eukaryota</taxon>
        <taxon>Fungi</taxon>
        <taxon>Dikarya</taxon>
        <taxon>Ascomycota</taxon>
        <taxon>Saccharomycotina</taxon>
        <taxon>Saccharomycetes</taxon>
        <taxon>Saccharomycetales</taxon>
        <taxon>Saccharomycetaceae</taxon>
        <taxon>Naumovozyma</taxon>
    </lineage>
</organism>
<feature type="region of interest" description="Disordered" evidence="1">
    <location>
        <begin position="380"/>
        <end position="429"/>
    </location>
</feature>
<feature type="compositionally biased region" description="Polar residues" evidence="1">
    <location>
        <begin position="173"/>
        <end position="185"/>
    </location>
</feature>
<feature type="compositionally biased region" description="Low complexity" evidence="1">
    <location>
        <begin position="211"/>
        <end position="228"/>
    </location>
</feature>
<dbReference type="GO" id="GO:0016020">
    <property type="term" value="C:membrane"/>
    <property type="evidence" value="ECO:0007669"/>
    <property type="project" value="EnsemblFungi"/>
</dbReference>
<evidence type="ECO:0000313" key="3">
    <source>
        <dbReference type="EMBL" id="CCC68370.1"/>
    </source>
</evidence>
<feature type="compositionally biased region" description="Polar residues" evidence="1">
    <location>
        <begin position="493"/>
        <end position="504"/>
    </location>
</feature>
<accession>G0VBP4</accession>
<feature type="compositionally biased region" description="Basic and acidic residues" evidence="1">
    <location>
        <begin position="537"/>
        <end position="548"/>
    </location>
</feature>
<dbReference type="EMBL" id="HE576753">
    <property type="protein sequence ID" value="CCC68370.1"/>
    <property type="molecule type" value="Genomic_DNA"/>
</dbReference>
<dbReference type="InterPro" id="IPR053157">
    <property type="entry name" value="Sterol_Uptake_Regulator"/>
</dbReference>
<dbReference type="STRING" id="1064592.G0VBP4"/>
<reference key="2">
    <citation type="submission" date="2011-08" db="EMBL/GenBank/DDBJ databases">
        <title>Genome sequence of Naumovozyma castellii.</title>
        <authorList>
            <person name="Gordon J.L."/>
            <person name="Armisen D."/>
            <person name="Proux-Wera E."/>
            <person name="OhEigeartaigh S.S."/>
            <person name="Byrne K.P."/>
            <person name="Wolfe K.H."/>
        </authorList>
    </citation>
    <scope>NUCLEOTIDE SEQUENCE</scope>
    <source>
        <strain>Type strain:CBS 4309</strain>
    </source>
</reference>
<feature type="region of interest" description="Disordered" evidence="1">
    <location>
        <begin position="490"/>
        <end position="548"/>
    </location>
</feature>
<dbReference type="GO" id="GO:0008270">
    <property type="term" value="F:zinc ion binding"/>
    <property type="evidence" value="ECO:0007669"/>
    <property type="project" value="InterPro"/>
</dbReference>
<keyword evidence="4" id="KW-1185">Reference proteome</keyword>
<dbReference type="SMART" id="SM00066">
    <property type="entry name" value="GAL4"/>
    <property type="match status" value="1"/>
</dbReference>
<dbReference type="GO" id="GO:2000911">
    <property type="term" value="P:positive regulation of sterol import"/>
    <property type="evidence" value="ECO:0007669"/>
    <property type="project" value="EnsemblFungi"/>
</dbReference>
<dbReference type="RefSeq" id="XP_003674744.1">
    <property type="nucleotide sequence ID" value="XM_003674696.1"/>
</dbReference>
<feature type="compositionally biased region" description="Polar residues" evidence="1">
    <location>
        <begin position="407"/>
        <end position="429"/>
    </location>
</feature>
<dbReference type="GO" id="GO:0000978">
    <property type="term" value="F:RNA polymerase II cis-regulatory region sequence-specific DNA binding"/>
    <property type="evidence" value="ECO:0007669"/>
    <property type="project" value="EnsemblFungi"/>
</dbReference>
<dbReference type="KEGG" id="ncs:NCAS_0B02860"/>
<dbReference type="InterPro" id="IPR001138">
    <property type="entry name" value="Zn2Cys6_DnaBD"/>
</dbReference>
<dbReference type="OrthoDB" id="416217at2759"/>
<feature type="region of interest" description="Disordered" evidence="1">
    <location>
        <begin position="161"/>
        <end position="185"/>
    </location>
</feature>
<dbReference type="AlphaFoldDB" id="G0VBP4"/>
<feature type="region of interest" description="Disordered" evidence="1">
    <location>
        <begin position="1"/>
        <end position="21"/>
    </location>
</feature>
<dbReference type="Pfam" id="PF11951">
    <property type="entry name" value="Fungal_trans_2"/>
    <property type="match status" value="1"/>
</dbReference>
<dbReference type="HOGENOM" id="CLU_011669_0_0_1"/>
<dbReference type="PANTHER" id="PTHR47784">
    <property type="entry name" value="STEROL UPTAKE CONTROL PROTEIN 2"/>
    <property type="match status" value="1"/>
</dbReference>
<dbReference type="eggNOG" id="ENOG502QRM1">
    <property type="taxonomic scope" value="Eukaryota"/>
</dbReference>
<dbReference type="FunCoup" id="G0VBP4">
    <property type="interactions" value="313"/>
</dbReference>
<dbReference type="InterPro" id="IPR021858">
    <property type="entry name" value="Fun_TF"/>
</dbReference>
<reference evidence="3 4" key="1">
    <citation type="journal article" date="2011" name="Proc. Natl. Acad. Sci. U.S.A.">
        <title>Evolutionary erosion of yeast sex chromosomes by mating-type switching accidents.</title>
        <authorList>
            <person name="Gordon J.L."/>
            <person name="Armisen D."/>
            <person name="Proux-Wera E."/>
            <person name="Oheigeartaigh S.S."/>
            <person name="Byrne K.P."/>
            <person name="Wolfe K.H."/>
        </authorList>
    </citation>
    <scope>NUCLEOTIDE SEQUENCE [LARGE SCALE GENOMIC DNA]</scope>
    <source>
        <strain evidence="4">ATCC 76901 / BCRC 22586 / CBS 4309 / NBRC 1992 / NRRL Y-12630</strain>
    </source>
</reference>
<dbReference type="PANTHER" id="PTHR47784:SF5">
    <property type="entry name" value="STEROL UPTAKE CONTROL PROTEIN 2"/>
    <property type="match status" value="1"/>
</dbReference>
<dbReference type="Gene3D" id="4.10.240.10">
    <property type="entry name" value="Zn(2)-C6 fungal-type DNA-binding domain"/>
    <property type="match status" value="1"/>
</dbReference>
<evidence type="ECO:0000313" key="4">
    <source>
        <dbReference type="Proteomes" id="UP000001640"/>
    </source>
</evidence>
<dbReference type="GO" id="GO:0048471">
    <property type="term" value="C:perinuclear region of cytoplasm"/>
    <property type="evidence" value="ECO:0007669"/>
    <property type="project" value="EnsemblFungi"/>
</dbReference>
<dbReference type="OMA" id="EVWPTIT"/>
<dbReference type="GeneID" id="96901930"/>
<dbReference type="InParanoid" id="G0VBP4"/>
<proteinExistence type="predicted"/>
<dbReference type="SUPFAM" id="SSF57701">
    <property type="entry name" value="Zn2/Cys6 DNA-binding domain"/>
    <property type="match status" value="1"/>
</dbReference>
<dbReference type="GO" id="GO:0001228">
    <property type="term" value="F:DNA-binding transcription activator activity, RNA polymerase II-specific"/>
    <property type="evidence" value="ECO:0007669"/>
    <property type="project" value="EnsemblFungi"/>
</dbReference>
<feature type="compositionally biased region" description="Polar residues" evidence="1">
    <location>
        <begin position="380"/>
        <end position="400"/>
    </location>
</feature>
<evidence type="ECO:0000259" key="2">
    <source>
        <dbReference type="PROSITE" id="PS50048"/>
    </source>
</evidence>
<evidence type="ECO:0000256" key="1">
    <source>
        <dbReference type="SAM" id="MobiDB-lite"/>
    </source>
</evidence>
<dbReference type="PROSITE" id="PS00463">
    <property type="entry name" value="ZN2_CY6_FUNGAL_1"/>
    <property type="match status" value="1"/>
</dbReference>
<feature type="compositionally biased region" description="Polar residues" evidence="1">
    <location>
        <begin position="512"/>
        <end position="527"/>
    </location>
</feature>
<gene>
    <name evidence="3" type="primary">NCAS0B02860</name>
    <name evidence="3" type="ordered locus">NCAS_0B02860</name>
</gene>
<dbReference type="CDD" id="cd00067">
    <property type="entry name" value="GAL4"/>
    <property type="match status" value="1"/>
</dbReference>
<sequence>MTELRIGEGVDPSASATPTKRTKEKVIELIEVDGKKVSATSTGKRKFHNKSKQGCTHCKRRRVKCDELKPACRRCLNWNVPCVYPVVQPKKRKVSTVVKYITRKADGSVEPIEQNSNMPTNDMGVNVKKEFVDNGLSNQILGQMTSDASEDDLPEKKRRANHILNTTTPPTTRKSSSVPITSANTPHFANNARQQISQLLGQAAQPIPSLLQQQPQPQPQPQSTQLPAGMDSLLPPLLAGMVQSPQLQQHLQQNMHMLPHLLNSIQQGNSVNIPNLAMVANMANLTVPVPVPAPVEQPTSPPQVPNLASTISGLFSPEKFVAGPSHAQQQLQYQLHQQLQLQQHQQIQLQQNEQIQLQQQLLQQQLQEQLEIQQKQMLASHQMQNPMSQVQPLTQEQSKMQTDDFTRNASPSNHSSPTASPQNNNRVPDLASLQTDTLSQLAKMGMDLKALGNVPTAGIGGISYDFQELLGVKFNLNSKIAKANSAEEALASMQEQQEQANLNGDNKPRGDLNSNSNDKTTVSPQSITKETTTLDDTPTKSDDTKKEPTTEIAKLLQLSTKAKLNLIDMKLFHHYCTDVWPTITAAKVSGPEVWSKAIPQLAFDFPFLMHSILAFSATHMARSQPGLEQYVSSHRLDALRLLREAVLEISEENTDALVASALILIMDSLANASAGSGGAANILSPSAWIFHVKGAATILTSVWPLSEKSIFYNLISVDLSALGTVINQDDDTISELYCFDENLADLYPVELDSPYLITLAYLDKLHREKNQSDFILRVFAFPALLDKTFLALLMTGDLGAMRIMRSYYKLLRGFTSEVKDKVWFLEGITKVLPASVDAYEGGGQHMMLDFLGGGLPSMTMNNLEDGYLP</sequence>
<feature type="domain" description="Zn(2)-C6 fungal-type" evidence="2">
    <location>
        <begin position="54"/>
        <end position="84"/>
    </location>
</feature>
<feature type="region of interest" description="Disordered" evidence="1">
    <location>
        <begin position="211"/>
        <end position="230"/>
    </location>
</feature>
<dbReference type="InterPro" id="IPR036864">
    <property type="entry name" value="Zn2-C6_fun-type_DNA-bd_sf"/>
</dbReference>